<feature type="region of interest" description="Disordered" evidence="6">
    <location>
        <begin position="375"/>
        <end position="409"/>
    </location>
</feature>
<dbReference type="SMART" id="SM00389">
    <property type="entry name" value="HOX"/>
    <property type="match status" value="1"/>
</dbReference>
<comment type="subcellular location">
    <subcellularLocation>
        <location evidence="4">Nucleus</location>
    </subcellularLocation>
</comment>
<feature type="DNA-binding region" description="Homeobox" evidence="4">
    <location>
        <begin position="541"/>
        <end position="603"/>
    </location>
</feature>
<keyword evidence="3 4" id="KW-0539">Nucleus</keyword>
<dbReference type="GO" id="GO:0003677">
    <property type="term" value="F:DNA binding"/>
    <property type="evidence" value="ECO:0007669"/>
    <property type="project" value="UniProtKB-UniRule"/>
</dbReference>
<sequence length="622" mass="67688">MDVSKEYVEPGTPGTGLESRALQTPDRSSVSGALGSHAEDTTWPETTNLIRETSAGDPFSGLHDQPSTDVTGAGSGPITAMNAEIHAREHAERREHELESANLQSLSDRRTLSFSNQADVNAHVDTLSDADKSSGSAKALESTQYQEQYNEVVTPQYHDTQVYHHDGYIPMEANAVAAQTTAQTLQSQHKAAPQEEHASEISSADMANMKSQNDVMFTSRDPQLVSVDGSLQYQQSVSSVHLSHVQHHSLSSQQEQAQQAQAATQQQQQQQQVIQSTPTIYVTSQHLQQNLPSSSQGLGVTSQIPQPLCVHTQAHPVGSSQMTQQVSSQDQQISTFSGVASEESQLVNAQDYNQTQSAHHSVQYSIMQPSHAIPQAATVQQTPQQPPQPAAPTAPQQPQQQPVTAQQGSLQTSSLIAGIHAPVFDYQDAQKVIQMQQQQIQQLIQQNEELRLQQQRQLRYIPVMADTPLLPKIVSQIGGGGAMSTSAFARTVPSLLSRPGNQGVGEKDLADGAITLSGMSRVQPGAIQADNNRAMKRASNGRSGKRNLSKDVVTKLKEWFREHEDWPYPNDDEQAKLAEQTGVPMKTVNTWFINARKRRKIASGQGGGSHGRMKVRTGADAE</sequence>
<protein>
    <recommendedName>
        <fullName evidence="7">Homeobox domain-containing protein</fullName>
    </recommendedName>
</protein>
<dbReference type="Pfam" id="PF05920">
    <property type="entry name" value="Homeobox_KN"/>
    <property type="match status" value="1"/>
</dbReference>
<dbReference type="AlphaFoldDB" id="A0A7S0EA44"/>
<dbReference type="GO" id="GO:0005634">
    <property type="term" value="C:nucleus"/>
    <property type="evidence" value="ECO:0007669"/>
    <property type="project" value="UniProtKB-SubCell"/>
</dbReference>
<dbReference type="InterPro" id="IPR017970">
    <property type="entry name" value="Homeobox_CS"/>
</dbReference>
<evidence type="ECO:0000313" key="8">
    <source>
        <dbReference type="EMBL" id="CAD8478965.1"/>
    </source>
</evidence>
<feature type="region of interest" description="Disordered" evidence="6">
    <location>
        <begin position="242"/>
        <end position="262"/>
    </location>
</feature>
<feature type="region of interest" description="Disordered" evidence="6">
    <location>
        <begin position="320"/>
        <end position="339"/>
    </location>
</feature>
<name>A0A7S0EA44_9CRYP</name>
<dbReference type="SUPFAM" id="SSF46689">
    <property type="entry name" value="Homeodomain-like"/>
    <property type="match status" value="1"/>
</dbReference>
<feature type="compositionally biased region" description="Low complexity" evidence="6">
    <location>
        <begin position="320"/>
        <end position="334"/>
    </location>
</feature>
<evidence type="ECO:0000256" key="6">
    <source>
        <dbReference type="SAM" id="MobiDB-lite"/>
    </source>
</evidence>
<keyword evidence="5" id="KW-0175">Coiled coil</keyword>
<dbReference type="CDD" id="cd00086">
    <property type="entry name" value="homeodomain"/>
    <property type="match status" value="1"/>
</dbReference>
<proteinExistence type="predicted"/>
<evidence type="ECO:0000256" key="4">
    <source>
        <dbReference type="PROSITE-ProRule" id="PRU00108"/>
    </source>
</evidence>
<feature type="region of interest" description="Disordered" evidence="6">
    <location>
        <begin position="1"/>
        <end position="77"/>
    </location>
</feature>
<keyword evidence="2 4" id="KW-0371">Homeobox</keyword>
<reference evidence="8" key="1">
    <citation type="submission" date="2021-01" db="EMBL/GenBank/DDBJ databases">
        <authorList>
            <person name="Corre E."/>
            <person name="Pelletier E."/>
            <person name="Niang G."/>
            <person name="Scheremetjew M."/>
            <person name="Finn R."/>
            <person name="Kale V."/>
            <person name="Holt S."/>
            <person name="Cochrane G."/>
            <person name="Meng A."/>
            <person name="Brown T."/>
            <person name="Cohen L."/>
        </authorList>
    </citation>
    <scope>NUCLEOTIDE SEQUENCE</scope>
    <source>
        <strain evidence="8">CCMP325</strain>
    </source>
</reference>
<dbReference type="EMBL" id="HBEO01011104">
    <property type="protein sequence ID" value="CAD8478965.1"/>
    <property type="molecule type" value="Transcribed_RNA"/>
</dbReference>
<gene>
    <name evidence="8" type="ORF">HPHI1048_LOCUS7696</name>
</gene>
<accession>A0A7S0EA44</accession>
<feature type="domain" description="Homeobox" evidence="7">
    <location>
        <begin position="539"/>
        <end position="602"/>
    </location>
</feature>
<dbReference type="GO" id="GO:0000981">
    <property type="term" value="F:DNA-binding transcription factor activity, RNA polymerase II-specific"/>
    <property type="evidence" value="ECO:0007669"/>
    <property type="project" value="InterPro"/>
</dbReference>
<dbReference type="InterPro" id="IPR001356">
    <property type="entry name" value="HD"/>
</dbReference>
<dbReference type="Gene3D" id="1.10.10.60">
    <property type="entry name" value="Homeodomain-like"/>
    <property type="match status" value="1"/>
</dbReference>
<keyword evidence="1 4" id="KW-0238">DNA-binding</keyword>
<feature type="coiled-coil region" evidence="5">
    <location>
        <begin position="426"/>
        <end position="453"/>
    </location>
</feature>
<evidence type="ECO:0000256" key="2">
    <source>
        <dbReference type="ARBA" id="ARBA00023155"/>
    </source>
</evidence>
<dbReference type="PROSITE" id="PS00027">
    <property type="entry name" value="HOMEOBOX_1"/>
    <property type="match status" value="1"/>
</dbReference>
<dbReference type="InterPro" id="IPR008422">
    <property type="entry name" value="KN_HD"/>
</dbReference>
<evidence type="ECO:0000256" key="1">
    <source>
        <dbReference type="ARBA" id="ARBA00023125"/>
    </source>
</evidence>
<dbReference type="InterPro" id="IPR009057">
    <property type="entry name" value="Homeodomain-like_sf"/>
</dbReference>
<organism evidence="8">
    <name type="scientific">Hanusia phi</name>
    <dbReference type="NCBI Taxonomy" id="3032"/>
    <lineage>
        <taxon>Eukaryota</taxon>
        <taxon>Cryptophyceae</taxon>
        <taxon>Pyrenomonadales</taxon>
        <taxon>Geminigeraceae</taxon>
        <taxon>Hanusia</taxon>
    </lineage>
</organism>
<evidence type="ECO:0000256" key="3">
    <source>
        <dbReference type="ARBA" id="ARBA00023242"/>
    </source>
</evidence>
<dbReference type="PROSITE" id="PS50071">
    <property type="entry name" value="HOMEOBOX_2"/>
    <property type="match status" value="1"/>
</dbReference>
<dbReference type="PANTHER" id="PTHR11850">
    <property type="entry name" value="HOMEOBOX PROTEIN TRANSCRIPTION FACTORS"/>
    <property type="match status" value="1"/>
</dbReference>
<feature type="region of interest" description="Disordered" evidence="6">
    <location>
        <begin position="599"/>
        <end position="622"/>
    </location>
</feature>
<feature type="compositionally biased region" description="Low complexity" evidence="6">
    <location>
        <begin position="393"/>
        <end position="407"/>
    </location>
</feature>
<feature type="region of interest" description="Disordered" evidence="6">
    <location>
        <begin position="180"/>
        <end position="201"/>
    </location>
</feature>
<feature type="compositionally biased region" description="Polar residues" evidence="6">
    <location>
        <begin position="21"/>
        <end position="31"/>
    </location>
</feature>
<evidence type="ECO:0000259" key="7">
    <source>
        <dbReference type="PROSITE" id="PS50071"/>
    </source>
</evidence>
<evidence type="ECO:0000256" key="5">
    <source>
        <dbReference type="SAM" id="Coils"/>
    </source>
</evidence>
<dbReference type="InterPro" id="IPR050224">
    <property type="entry name" value="TALE_homeobox"/>
</dbReference>